<proteinExistence type="predicted"/>
<evidence type="ECO:0000313" key="3">
    <source>
        <dbReference type="Proteomes" id="UP001521785"/>
    </source>
</evidence>
<protein>
    <submittedName>
        <fullName evidence="2">Uncharacterized protein</fullName>
    </submittedName>
</protein>
<keyword evidence="3" id="KW-1185">Reference proteome</keyword>
<name>A0ABR3RBH3_9PLEO</name>
<reference evidence="2 3" key="1">
    <citation type="submission" date="2024-02" db="EMBL/GenBank/DDBJ databases">
        <title>De novo assembly and annotation of 12 fungi associated with fruit tree decline syndrome in Ontario, Canada.</title>
        <authorList>
            <person name="Sulman M."/>
            <person name="Ellouze W."/>
            <person name="Ilyukhin E."/>
        </authorList>
    </citation>
    <scope>NUCLEOTIDE SEQUENCE [LARGE SCALE GENOMIC DNA]</scope>
    <source>
        <strain evidence="2 3">M42-189</strain>
    </source>
</reference>
<gene>
    <name evidence="2" type="ORF">SLS60_006384</name>
</gene>
<feature type="region of interest" description="Disordered" evidence="1">
    <location>
        <begin position="246"/>
        <end position="283"/>
    </location>
</feature>
<dbReference type="Proteomes" id="UP001521785">
    <property type="component" value="Unassembled WGS sequence"/>
</dbReference>
<evidence type="ECO:0000313" key="2">
    <source>
        <dbReference type="EMBL" id="KAL1601469.1"/>
    </source>
</evidence>
<dbReference type="EMBL" id="JAKJXO020000008">
    <property type="protein sequence ID" value="KAL1601469.1"/>
    <property type="molecule type" value="Genomic_DNA"/>
</dbReference>
<organism evidence="2 3">
    <name type="scientific">Paraconiothyrium brasiliense</name>
    <dbReference type="NCBI Taxonomy" id="300254"/>
    <lineage>
        <taxon>Eukaryota</taxon>
        <taxon>Fungi</taxon>
        <taxon>Dikarya</taxon>
        <taxon>Ascomycota</taxon>
        <taxon>Pezizomycotina</taxon>
        <taxon>Dothideomycetes</taxon>
        <taxon>Pleosporomycetidae</taxon>
        <taxon>Pleosporales</taxon>
        <taxon>Massarineae</taxon>
        <taxon>Didymosphaeriaceae</taxon>
        <taxon>Paraconiothyrium</taxon>
    </lineage>
</organism>
<accession>A0ABR3RBH3</accession>
<feature type="compositionally biased region" description="Acidic residues" evidence="1">
    <location>
        <begin position="256"/>
        <end position="276"/>
    </location>
</feature>
<sequence length="312" mass="35912">MSSPPTPKPLYPRKPEPIGWDFENIRFREDPIPDTWWFIPWTNTEYCEFDEPSPYPGQPASLLYYETTGVGHYRGSGIVVEETDGKVIGCYKVRADTEDGEDDREEVAELKAKVRKAEAENVPIERIDKPKGRAKRKGGRSAGLAGARYDKDLRMGDKKYDGKPLDIPNQIRRLNGLIMDPRPIRIALHREEAFFFHSAMEGCAPEDYGAQYPQLEYKIRRAMKDTFDKEQDLPIYRLKQIKAAKEAGRPEKEFTEEQSSDSEEEEAEVKEEEEEDINLKDLIEVDETLDDILNELEEDEGIFEGGDEFGEH</sequence>
<evidence type="ECO:0000256" key="1">
    <source>
        <dbReference type="SAM" id="MobiDB-lite"/>
    </source>
</evidence>
<comment type="caution">
    <text evidence="2">The sequence shown here is derived from an EMBL/GenBank/DDBJ whole genome shotgun (WGS) entry which is preliminary data.</text>
</comment>
<feature type="compositionally biased region" description="Basic and acidic residues" evidence="1">
    <location>
        <begin position="246"/>
        <end position="255"/>
    </location>
</feature>